<dbReference type="PANTHER" id="PTHR12110:SF41">
    <property type="entry name" value="INOSOSE DEHYDRATASE"/>
    <property type="match status" value="1"/>
</dbReference>
<evidence type="ECO:0000313" key="3">
    <source>
        <dbReference type="Proteomes" id="UP000249610"/>
    </source>
</evidence>
<dbReference type="EMBL" id="QLLK01000016">
    <property type="protein sequence ID" value="RAI84660.1"/>
    <property type="molecule type" value="Genomic_DNA"/>
</dbReference>
<dbReference type="AlphaFoldDB" id="A0A327NXE3"/>
<dbReference type="InterPro" id="IPR006311">
    <property type="entry name" value="TAT_signal"/>
</dbReference>
<accession>A0A327NXE3</accession>
<dbReference type="InterPro" id="IPR036237">
    <property type="entry name" value="Xyl_isomerase-like_sf"/>
</dbReference>
<dbReference type="Gene3D" id="3.20.20.150">
    <property type="entry name" value="Divalent-metal-dependent TIM barrel enzymes"/>
    <property type="match status" value="1"/>
</dbReference>
<gene>
    <name evidence="2" type="ORF">LV83_03917</name>
</gene>
<dbReference type="RefSeq" id="WP_111613227.1">
    <property type="nucleotide sequence ID" value="NZ_QLLK01000016.1"/>
</dbReference>
<dbReference type="Pfam" id="PF01261">
    <property type="entry name" value="AP_endonuc_2"/>
    <property type="match status" value="1"/>
</dbReference>
<sequence>MNKQRRKFLQIGGMLGVGAALFPYEIAARSAEIAKLSKFGLQLYSVKEEMAKDAAGTMRKLAGFGYKQFEGFDGGKGILWGMKPAECKSLLSDIGVDFISSHADVFKNLDEQAEQAAEVGMKYLICPYIGAQNSVEEWKNISERFNKAGATLKSHGLKFAYHNHDYTFKMLDGQLPQDILMANTDPDLVDFELDMYWSHVAGYDPLKYIAKFPGRFKLCHVKDAEPDGGDTHDRGVLLGAGEMPYAEIIKKSKKYGMEYFVVEQERFVGTTPLKAAEANAVYLSKLKV</sequence>
<dbReference type="PANTHER" id="PTHR12110">
    <property type="entry name" value="HYDROXYPYRUVATE ISOMERASE"/>
    <property type="match status" value="1"/>
</dbReference>
<dbReference type="PROSITE" id="PS51318">
    <property type="entry name" value="TAT"/>
    <property type="match status" value="1"/>
</dbReference>
<name>A0A327NXE3_9BACT</name>
<proteinExistence type="predicted"/>
<dbReference type="InterPro" id="IPR050312">
    <property type="entry name" value="IolE/XylAMocC-like"/>
</dbReference>
<evidence type="ECO:0000259" key="1">
    <source>
        <dbReference type="Pfam" id="PF01261"/>
    </source>
</evidence>
<dbReference type="InterPro" id="IPR013022">
    <property type="entry name" value="Xyl_isomerase-like_TIM-brl"/>
</dbReference>
<keyword evidence="3" id="KW-1185">Reference proteome</keyword>
<organism evidence="2 3">
    <name type="scientific">Algoriphagus yeomjeoni</name>
    <dbReference type="NCBI Taxonomy" id="291403"/>
    <lineage>
        <taxon>Bacteria</taxon>
        <taxon>Pseudomonadati</taxon>
        <taxon>Bacteroidota</taxon>
        <taxon>Cytophagia</taxon>
        <taxon>Cytophagales</taxon>
        <taxon>Cyclobacteriaceae</taxon>
        <taxon>Algoriphagus</taxon>
    </lineage>
</organism>
<evidence type="ECO:0000313" key="2">
    <source>
        <dbReference type="EMBL" id="RAI84660.1"/>
    </source>
</evidence>
<comment type="caution">
    <text evidence="2">The sequence shown here is derived from an EMBL/GenBank/DDBJ whole genome shotgun (WGS) entry which is preliminary data.</text>
</comment>
<reference evidence="2 3" key="1">
    <citation type="submission" date="2018-06" db="EMBL/GenBank/DDBJ databases">
        <title>Genomic Encyclopedia of Archaeal and Bacterial Type Strains, Phase II (KMG-II): from individual species to whole genera.</title>
        <authorList>
            <person name="Goeker M."/>
        </authorList>
    </citation>
    <scope>NUCLEOTIDE SEQUENCE [LARGE SCALE GENOMIC DNA]</scope>
    <source>
        <strain evidence="2 3">DSM 23446</strain>
    </source>
</reference>
<dbReference type="Proteomes" id="UP000249610">
    <property type="component" value="Unassembled WGS sequence"/>
</dbReference>
<keyword evidence="2" id="KW-0413">Isomerase</keyword>
<feature type="domain" description="Xylose isomerase-like TIM barrel" evidence="1">
    <location>
        <begin position="105"/>
        <end position="274"/>
    </location>
</feature>
<protein>
    <submittedName>
        <fullName evidence="2">Sugar phosphate isomerase/epimerase</fullName>
    </submittedName>
</protein>
<dbReference type="SUPFAM" id="SSF51658">
    <property type="entry name" value="Xylose isomerase-like"/>
    <property type="match status" value="1"/>
</dbReference>
<dbReference type="OrthoDB" id="9798407at2"/>
<dbReference type="GO" id="GO:0016853">
    <property type="term" value="F:isomerase activity"/>
    <property type="evidence" value="ECO:0007669"/>
    <property type="project" value="UniProtKB-KW"/>
</dbReference>